<dbReference type="PANTHER" id="PTHR10291">
    <property type="entry name" value="DEHYDRODOLICHYL DIPHOSPHATE SYNTHASE FAMILY MEMBER"/>
    <property type="match status" value="1"/>
</dbReference>
<feature type="binding site" evidence="2">
    <location>
        <begin position="84"/>
        <end position="86"/>
    </location>
    <ligand>
        <name>substrate</name>
    </ligand>
</feature>
<dbReference type="Proteomes" id="UP000525923">
    <property type="component" value="Unassembled WGS sequence"/>
</dbReference>
<feature type="binding site" evidence="2">
    <location>
        <position position="88"/>
    </location>
    <ligand>
        <name>substrate</name>
    </ligand>
</feature>
<organism evidence="3 4">
    <name type="scientific">Planococcus koreensis</name>
    <dbReference type="NCBI Taxonomy" id="112331"/>
    <lineage>
        <taxon>Bacteria</taxon>
        <taxon>Bacillati</taxon>
        <taxon>Bacillota</taxon>
        <taxon>Bacilli</taxon>
        <taxon>Bacillales</taxon>
        <taxon>Caryophanaceae</taxon>
        <taxon>Planococcus</taxon>
    </lineage>
</organism>
<dbReference type="NCBIfam" id="TIGR00055">
    <property type="entry name" value="uppS"/>
    <property type="match status" value="1"/>
</dbReference>
<feature type="active site" evidence="2">
    <location>
        <position position="39"/>
    </location>
</feature>
<feature type="binding site" evidence="2">
    <location>
        <begin position="40"/>
        <end position="43"/>
    </location>
    <ligand>
        <name>substrate</name>
    </ligand>
</feature>
<comment type="similarity">
    <text evidence="2">Belongs to the UPP synthase family.</text>
</comment>
<feature type="binding site" evidence="2">
    <location>
        <position position="90"/>
    </location>
    <ligand>
        <name>substrate</name>
    </ligand>
</feature>
<gene>
    <name evidence="3" type="ORF">HNQ44_000326</name>
</gene>
<dbReference type="GO" id="GO:0000287">
    <property type="term" value="F:magnesium ion binding"/>
    <property type="evidence" value="ECO:0007669"/>
    <property type="project" value="UniProtKB-UniRule"/>
</dbReference>
<dbReference type="InterPro" id="IPR001441">
    <property type="entry name" value="UPP_synth-like"/>
</dbReference>
<comment type="cofactor">
    <cofactor evidence="2">
        <name>Mg(2+)</name>
        <dbReference type="ChEBI" id="CHEBI:18420"/>
    </cofactor>
    <text evidence="2">Binds 2 magnesium ions per subunit.</text>
</comment>
<evidence type="ECO:0000313" key="3">
    <source>
        <dbReference type="EMBL" id="MBB5178904.1"/>
    </source>
</evidence>
<keyword evidence="2" id="KW-0460">Magnesium</keyword>
<dbReference type="GO" id="GO:0008834">
    <property type="term" value="F:ditrans,polycis-undecaprenyl-diphosphate synthase [(2E,6E)-farnesyl-diphosphate specific] activity"/>
    <property type="evidence" value="ECO:0007669"/>
    <property type="project" value="TreeGrafter"/>
</dbReference>
<dbReference type="FunFam" id="3.40.1180.10:FF:000001">
    <property type="entry name" value="(2E,6E)-farnesyl-diphosphate-specific ditrans,polycis-undecaprenyl-diphosphate synthase"/>
    <property type="match status" value="1"/>
</dbReference>
<dbReference type="AlphaFoldDB" id="A0A7W8CQB5"/>
<name>A0A7W8CQB5_9BACL</name>
<dbReference type="NCBIfam" id="NF011405">
    <property type="entry name" value="PRK14830.1"/>
    <property type="match status" value="1"/>
</dbReference>
<evidence type="ECO:0000313" key="4">
    <source>
        <dbReference type="Proteomes" id="UP000525923"/>
    </source>
</evidence>
<dbReference type="InterPro" id="IPR018520">
    <property type="entry name" value="UPP_synth-like_CS"/>
</dbReference>
<feature type="binding site" evidence="2">
    <location>
        <position position="207"/>
    </location>
    <ligand>
        <name>substrate</name>
    </ligand>
</feature>
<feature type="binding site" evidence="2">
    <location>
        <position position="52"/>
    </location>
    <ligand>
        <name>substrate</name>
    </ligand>
</feature>
<accession>A0A7W8CQB5</accession>
<dbReference type="OrthoDB" id="4191603at2"/>
<keyword evidence="4" id="KW-1185">Reference proteome</keyword>
<dbReference type="GO" id="GO:0016094">
    <property type="term" value="P:polyprenol biosynthetic process"/>
    <property type="evidence" value="ECO:0007669"/>
    <property type="project" value="TreeGrafter"/>
</dbReference>
<dbReference type="PANTHER" id="PTHR10291:SF0">
    <property type="entry name" value="DEHYDRODOLICHYL DIPHOSPHATE SYNTHASE 2"/>
    <property type="match status" value="1"/>
</dbReference>
<protein>
    <recommendedName>
        <fullName evidence="2">Isoprenyl transferase</fullName>
        <ecNumber evidence="2">2.5.1.-</ecNumber>
    </recommendedName>
</protein>
<comment type="subunit">
    <text evidence="2">Homodimer.</text>
</comment>
<dbReference type="Gene3D" id="3.40.1180.10">
    <property type="entry name" value="Decaprenyl diphosphate synthase-like"/>
    <property type="match status" value="1"/>
</dbReference>
<dbReference type="RefSeq" id="WP_135503843.1">
    <property type="nucleotide sequence ID" value="NZ_JACHHE010000001.1"/>
</dbReference>
<evidence type="ECO:0000256" key="1">
    <source>
        <dbReference type="ARBA" id="ARBA00022679"/>
    </source>
</evidence>
<comment type="caution">
    <text evidence="3">The sequence shown here is derived from an EMBL/GenBank/DDBJ whole genome shotgun (WGS) entry which is preliminary data.</text>
</comment>
<feature type="binding site" evidence="2">
    <location>
        <position position="39"/>
    </location>
    <ligand>
        <name>Mg(2+)</name>
        <dbReference type="ChEBI" id="CHEBI:18420"/>
    </ligand>
</feature>
<dbReference type="HAMAP" id="MF_01139">
    <property type="entry name" value="ISPT"/>
    <property type="match status" value="1"/>
</dbReference>
<dbReference type="GO" id="GO:0005829">
    <property type="term" value="C:cytosol"/>
    <property type="evidence" value="ECO:0007669"/>
    <property type="project" value="TreeGrafter"/>
</dbReference>
<keyword evidence="1 2" id="KW-0808">Transferase</keyword>
<dbReference type="CDD" id="cd00475">
    <property type="entry name" value="Cis_IPPS"/>
    <property type="match status" value="1"/>
</dbReference>
<feature type="binding site" evidence="2">
    <location>
        <begin position="213"/>
        <end position="215"/>
    </location>
    <ligand>
        <name>substrate</name>
    </ligand>
</feature>
<evidence type="ECO:0000256" key="2">
    <source>
        <dbReference type="HAMAP-Rule" id="MF_01139"/>
    </source>
</evidence>
<dbReference type="EC" id="2.5.1.-" evidence="2"/>
<dbReference type="InterPro" id="IPR036424">
    <property type="entry name" value="UPP_synth-like_sf"/>
</dbReference>
<feature type="active site" description="Proton acceptor" evidence="2">
    <location>
        <position position="87"/>
    </location>
</feature>
<proteinExistence type="inferred from homology"/>
<reference evidence="3 4" key="1">
    <citation type="submission" date="2020-08" db="EMBL/GenBank/DDBJ databases">
        <title>Genomic Encyclopedia of Type Strains, Phase IV (KMG-IV): sequencing the most valuable type-strain genomes for metagenomic binning, comparative biology and taxonomic classification.</title>
        <authorList>
            <person name="Goeker M."/>
        </authorList>
    </citation>
    <scope>NUCLEOTIDE SEQUENCE [LARGE SCALE GENOMIC DNA]</scope>
    <source>
        <strain evidence="3 4">DSM 15895</strain>
    </source>
</reference>
<feature type="binding site" evidence="2">
    <location>
        <position position="56"/>
    </location>
    <ligand>
        <name>substrate</name>
    </ligand>
</feature>
<feature type="binding site" evidence="2">
    <location>
        <position position="226"/>
    </location>
    <ligand>
        <name>Mg(2+)</name>
        <dbReference type="ChEBI" id="CHEBI:18420"/>
    </ligand>
</feature>
<comment type="function">
    <text evidence="2">Catalyzes the condensation of isopentenyl diphosphate (IPP) with allylic pyrophosphates generating different type of terpenoids.</text>
</comment>
<dbReference type="Pfam" id="PF01255">
    <property type="entry name" value="Prenyltransf"/>
    <property type="match status" value="1"/>
</dbReference>
<dbReference type="GO" id="GO:0030145">
    <property type="term" value="F:manganese ion binding"/>
    <property type="evidence" value="ECO:0007669"/>
    <property type="project" value="TreeGrafter"/>
</dbReference>
<feature type="binding site" evidence="2">
    <location>
        <position position="44"/>
    </location>
    <ligand>
        <name>substrate</name>
    </ligand>
</feature>
<keyword evidence="2" id="KW-0479">Metal-binding</keyword>
<dbReference type="SUPFAM" id="SSF64005">
    <property type="entry name" value="Undecaprenyl diphosphate synthase"/>
    <property type="match status" value="1"/>
</dbReference>
<dbReference type="EMBL" id="JACHHE010000001">
    <property type="protein sequence ID" value="MBB5178904.1"/>
    <property type="molecule type" value="Genomic_DNA"/>
</dbReference>
<dbReference type="PROSITE" id="PS01066">
    <property type="entry name" value="UPP_SYNTHASE"/>
    <property type="match status" value="1"/>
</dbReference>
<sequence>MFNKLLKRMADTETAIENDERVYAAAAQKVPEHIAIIMDGNGRWAKKRSLPRVAGHHEGMKTVRKITKLANELGVSYLTLYAFSTENWKRPKMEVDFLMRLPEEFLSVFLPELIEENVRVEMMGYHHNLPAHTIEAVRKAKEATKDNTGLVLNFALNYGSRAEIVDAVKNIAAQVAAGTLDISEITEEHITTGLMSCDMPEPDLLIRTSGEVRLSNFMLWQLAYTEFWFTETLWPDFGEESLLEAIENYQKRNRRFGGLKGEEAN</sequence>